<dbReference type="Proteomes" id="UP000295221">
    <property type="component" value="Unassembled WGS sequence"/>
</dbReference>
<dbReference type="EMBL" id="SLWK01000008">
    <property type="protein sequence ID" value="TCO07481.1"/>
    <property type="molecule type" value="Genomic_DNA"/>
</dbReference>
<dbReference type="Pfam" id="PF13378">
    <property type="entry name" value="MR_MLE_C"/>
    <property type="match status" value="1"/>
</dbReference>
<dbReference type="CDD" id="cd03320">
    <property type="entry name" value="OSBS"/>
    <property type="match status" value="1"/>
</dbReference>
<evidence type="ECO:0000313" key="5">
    <source>
        <dbReference type="Proteomes" id="UP000295221"/>
    </source>
</evidence>
<dbReference type="InterPro" id="IPR018110">
    <property type="entry name" value="Mandel_Rmase/mucon_lact_enz_CS"/>
</dbReference>
<evidence type="ECO:0000259" key="3">
    <source>
        <dbReference type="SMART" id="SM00922"/>
    </source>
</evidence>
<dbReference type="RefSeq" id="WP_132434179.1">
    <property type="nucleotide sequence ID" value="NZ_SLWK01000008.1"/>
</dbReference>
<comment type="caution">
    <text evidence="4">The sequence shown here is derived from an EMBL/GenBank/DDBJ whole genome shotgun (WGS) entry which is preliminary data.</text>
</comment>
<dbReference type="PANTHER" id="PTHR48073:SF2">
    <property type="entry name" value="O-SUCCINYLBENZOATE SYNTHASE"/>
    <property type="match status" value="1"/>
</dbReference>
<dbReference type="Gene3D" id="3.20.20.120">
    <property type="entry name" value="Enolase-like C-terminal domain"/>
    <property type="match status" value="1"/>
</dbReference>
<proteinExistence type="predicted"/>
<evidence type="ECO:0000313" key="4">
    <source>
        <dbReference type="EMBL" id="TCO07481.1"/>
    </source>
</evidence>
<sequence>MYKASYKPYQLKFNEPGGTSRGVLTTKMSYFIEITHQDRPGIKGIGECSILPGLSPDDSPQLEDKLQWCCNNINTIAENFHKHLMEWPAIRFAIEMALLDFQNGGNKIWFPSDFTNSKKQIKINGLIWMGSIKEMHRRIKEKTEAGFDCLKMKIGALDFDKEFELLASIRERFAPDELEIRVDANGAYTAKQAESVLKRLESLHIHSIEQPIKAGQWEEMSVLCKNAPIPIALDEELIGVNDPLERKRMLEIIRPRYIILKPSLTGGFKSSENWIDWAHTLNIDWWVTSALESNIGLNAIAQWTATLNNPLPQGLGTGQVFTNNLDAPLRVENGHLIYQKPDSGY</sequence>
<dbReference type="GO" id="GO:0009234">
    <property type="term" value="P:menaquinone biosynthetic process"/>
    <property type="evidence" value="ECO:0007669"/>
    <property type="project" value="UniProtKB-UniRule"/>
</dbReference>
<dbReference type="NCBIfam" id="TIGR01927">
    <property type="entry name" value="menC_gam_Gplu"/>
    <property type="match status" value="1"/>
</dbReference>
<dbReference type="InterPro" id="IPR036849">
    <property type="entry name" value="Enolase-like_C_sf"/>
</dbReference>
<dbReference type="SFLD" id="SFLDF00009">
    <property type="entry name" value="o-succinylbenzoate_synthase"/>
    <property type="match status" value="1"/>
</dbReference>
<dbReference type="SUPFAM" id="SSF51604">
    <property type="entry name" value="Enolase C-terminal domain-like"/>
    <property type="match status" value="1"/>
</dbReference>
<dbReference type="SMART" id="SM00922">
    <property type="entry name" value="MR_MLE"/>
    <property type="match status" value="1"/>
</dbReference>
<dbReference type="AlphaFoldDB" id="A0A4R2GHA1"/>
<dbReference type="OrthoDB" id="9766759at2"/>
<accession>A0A4R2GHA1</accession>
<dbReference type="PANTHER" id="PTHR48073">
    <property type="entry name" value="O-SUCCINYLBENZOATE SYNTHASE-RELATED"/>
    <property type="match status" value="1"/>
</dbReference>
<dbReference type="GO" id="GO:0016854">
    <property type="term" value="F:racemase and epimerase activity"/>
    <property type="evidence" value="ECO:0007669"/>
    <property type="project" value="UniProtKB-ARBA"/>
</dbReference>
<evidence type="ECO:0000256" key="2">
    <source>
        <dbReference type="NCBIfam" id="TIGR01927"/>
    </source>
</evidence>
<dbReference type="InterPro" id="IPR029017">
    <property type="entry name" value="Enolase-like_N"/>
</dbReference>
<keyword evidence="5" id="KW-1185">Reference proteome</keyword>
<dbReference type="PROSITE" id="PS00909">
    <property type="entry name" value="MR_MLE_2"/>
    <property type="match status" value="1"/>
</dbReference>
<gene>
    <name evidence="4" type="ORF">EV194_10889</name>
</gene>
<evidence type="ECO:0000256" key="1">
    <source>
        <dbReference type="ARBA" id="ARBA00022723"/>
    </source>
</evidence>
<dbReference type="Gene3D" id="3.30.390.10">
    <property type="entry name" value="Enolase-like, N-terminal domain"/>
    <property type="match status" value="1"/>
</dbReference>
<dbReference type="GO" id="GO:0046872">
    <property type="term" value="F:metal ion binding"/>
    <property type="evidence" value="ECO:0007669"/>
    <property type="project" value="UniProtKB-KW"/>
</dbReference>
<reference evidence="4 5" key="1">
    <citation type="submission" date="2019-03" db="EMBL/GenBank/DDBJ databases">
        <title>Genomic Encyclopedia of Type Strains, Phase IV (KMG-IV): sequencing the most valuable type-strain genomes for metagenomic binning, comparative biology and taxonomic classification.</title>
        <authorList>
            <person name="Goeker M."/>
        </authorList>
    </citation>
    <scope>NUCLEOTIDE SEQUENCE [LARGE SCALE GENOMIC DNA]</scope>
    <source>
        <strain evidence="4 5">DSM 24179</strain>
    </source>
</reference>
<dbReference type="SFLD" id="SFLDG00180">
    <property type="entry name" value="muconate_cycloisomerase"/>
    <property type="match status" value="1"/>
</dbReference>
<dbReference type="GO" id="GO:0043748">
    <property type="term" value="F:O-succinylbenzoate synthase activity"/>
    <property type="evidence" value="ECO:0007669"/>
    <property type="project" value="UniProtKB-EC"/>
</dbReference>
<feature type="domain" description="Mandelate racemase/muconate lactonizing enzyme C-terminal" evidence="3">
    <location>
        <begin position="132"/>
        <end position="230"/>
    </location>
</feature>
<dbReference type="SUPFAM" id="SSF54826">
    <property type="entry name" value="Enolase N-terminal domain-like"/>
    <property type="match status" value="1"/>
</dbReference>
<name>A0A4R2GHA1_9BACT</name>
<dbReference type="InterPro" id="IPR013342">
    <property type="entry name" value="Mandelate_racemase_C"/>
</dbReference>
<dbReference type="GO" id="GO:0009063">
    <property type="term" value="P:amino acid catabolic process"/>
    <property type="evidence" value="ECO:0007669"/>
    <property type="project" value="InterPro"/>
</dbReference>
<dbReference type="InterPro" id="IPR029065">
    <property type="entry name" value="Enolase_C-like"/>
</dbReference>
<dbReference type="SFLD" id="SFLDS00001">
    <property type="entry name" value="Enolase"/>
    <property type="match status" value="1"/>
</dbReference>
<keyword evidence="1" id="KW-0479">Metal-binding</keyword>
<dbReference type="EC" id="4.2.1.113" evidence="2"/>
<protein>
    <recommendedName>
        <fullName evidence="2">o-succinylbenzoate synthase</fullName>
        <ecNumber evidence="2">4.2.1.113</ecNumber>
    </recommendedName>
</protein>
<organism evidence="4 5">
    <name type="scientific">Natronoflexus pectinivorans</name>
    <dbReference type="NCBI Taxonomy" id="682526"/>
    <lineage>
        <taxon>Bacteria</taxon>
        <taxon>Pseudomonadati</taxon>
        <taxon>Bacteroidota</taxon>
        <taxon>Bacteroidia</taxon>
        <taxon>Marinilabiliales</taxon>
        <taxon>Marinilabiliaceae</taxon>
        <taxon>Natronoflexus</taxon>
    </lineage>
</organism>